<dbReference type="GO" id="GO:0016874">
    <property type="term" value="F:ligase activity"/>
    <property type="evidence" value="ECO:0007669"/>
    <property type="project" value="UniProtKB-KW"/>
</dbReference>
<dbReference type="Proteomes" id="UP000730161">
    <property type="component" value="Unassembled WGS sequence"/>
</dbReference>
<evidence type="ECO:0000259" key="5">
    <source>
        <dbReference type="PROSITE" id="PS50975"/>
    </source>
</evidence>
<dbReference type="GO" id="GO:0046872">
    <property type="term" value="F:metal ion binding"/>
    <property type="evidence" value="ECO:0007669"/>
    <property type="project" value="InterPro"/>
</dbReference>
<dbReference type="GO" id="GO:0005524">
    <property type="term" value="F:ATP binding"/>
    <property type="evidence" value="ECO:0007669"/>
    <property type="project" value="UniProtKB-UniRule"/>
</dbReference>
<keyword evidence="1" id="KW-0436">Ligase</keyword>
<evidence type="ECO:0000256" key="3">
    <source>
        <dbReference type="ARBA" id="ARBA00022840"/>
    </source>
</evidence>
<protein>
    <submittedName>
        <fullName evidence="6">ATP-dependent carboligase</fullName>
    </submittedName>
</protein>
<dbReference type="Pfam" id="PF02655">
    <property type="entry name" value="ATP-grasp_3"/>
    <property type="match status" value="1"/>
</dbReference>
<gene>
    <name evidence="6" type="ORF">RJ53_01825</name>
</gene>
<evidence type="ECO:0000256" key="2">
    <source>
        <dbReference type="ARBA" id="ARBA00022741"/>
    </source>
</evidence>
<dbReference type="Gene3D" id="3.30.470.20">
    <property type="entry name" value="ATP-grasp fold, B domain"/>
    <property type="match status" value="1"/>
</dbReference>
<dbReference type="RefSeq" id="WP_211529914.1">
    <property type="nucleotide sequence ID" value="NZ_JWHL01000002.1"/>
</dbReference>
<organism evidence="6 7">
    <name type="scientific">Methanocalculus chunghsingensis</name>
    <dbReference type="NCBI Taxonomy" id="156457"/>
    <lineage>
        <taxon>Archaea</taxon>
        <taxon>Methanobacteriati</taxon>
        <taxon>Methanobacteriota</taxon>
        <taxon>Stenosarchaea group</taxon>
        <taxon>Methanomicrobia</taxon>
        <taxon>Methanomicrobiales</taxon>
        <taxon>Methanocalculaceae</taxon>
        <taxon>Methanocalculus</taxon>
    </lineage>
</organism>
<dbReference type="PANTHER" id="PTHR43055:SF1">
    <property type="entry name" value="FORMATE-DEPENDENT PHOSPHORIBOSYLGLYCINAMIDE FORMYLTRANSFERASE"/>
    <property type="match status" value="1"/>
</dbReference>
<evidence type="ECO:0000313" key="6">
    <source>
        <dbReference type="EMBL" id="MBR1368301.1"/>
    </source>
</evidence>
<evidence type="ECO:0000313" key="7">
    <source>
        <dbReference type="Proteomes" id="UP000730161"/>
    </source>
</evidence>
<keyword evidence="2 4" id="KW-0547">Nucleotide-binding</keyword>
<dbReference type="PROSITE" id="PS50975">
    <property type="entry name" value="ATP_GRASP"/>
    <property type="match status" value="1"/>
</dbReference>
<dbReference type="GO" id="GO:0005829">
    <property type="term" value="C:cytosol"/>
    <property type="evidence" value="ECO:0007669"/>
    <property type="project" value="TreeGrafter"/>
</dbReference>
<dbReference type="AlphaFoldDB" id="A0A8J7W5Y9"/>
<comment type="caution">
    <text evidence="6">The sequence shown here is derived from an EMBL/GenBank/DDBJ whole genome shotgun (WGS) entry which is preliminary data.</text>
</comment>
<keyword evidence="3 4" id="KW-0067">ATP-binding</keyword>
<dbReference type="EMBL" id="JWHL01000002">
    <property type="protein sequence ID" value="MBR1368301.1"/>
    <property type="molecule type" value="Genomic_DNA"/>
</dbReference>
<dbReference type="SUPFAM" id="SSF56059">
    <property type="entry name" value="Glutathione synthetase ATP-binding domain-like"/>
    <property type="match status" value="1"/>
</dbReference>
<dbReference type="InterPro" id="IPR003806">
    <property type="entry name" value="ATP-grasp_PylC-type"/>
</dbReference>
<evidence type="ECO:0000256" key="4">
    <source>
        <dbReference type="PROSITE-ProRule" id="PRU00409"/>
    </source>
</evidence>
<dbReference type="PANTHER" id="PTHR43055">
    <property type="entry name" value="FORMATE-DEPENDENT PHOSPHORIBOSYLGLYCINAMIDE FORMYLTRANSFERASE"/>
    <property type="match status" value="1"/>
</dbReference>
<feature type="domain" description="ATP-grasp" evidence="5">
    <location>
        <begin position="95"/>
        <end position="274"/>
    </location>
</feature>
<accession>A0A8J7W5Y9</accession>
<sequence>MREIVLIAGFATRHVVSSARRAGYRVVAVDHFCDLDSGWYVDDYLRFEELADLPDAIEEIRSRNRIDHLVLTSGAEEVVCPGISRAGTSPEIVSRFIDKMKTQEFFEGISVPHPCLAGRDTFPVFAKPITGAGGWRNAVISSRKEMDAWIEKIDLPYMTQQIIEGTPASVSCLSDGRRAVAVAANEQILRGDGESSFGFAGSITPCDHPLAGEMMVCAEKIAAATGCIGSIGVDFVLSDEAVAIEVNPRFQATLDTVESATGVNLFSLHMQACAGILPQMRPEPRRYAARRILFAEDDCIVLRDLRRFGSFIADIPPIGTEFSKGDAIVSIFGYGGTRDAALRMLDNHISIIAPYLA</sequence>
<reference evidence="6" key="1">
    <citation type="submission" date="2014-12" db="EMBL/GenBank/DDBJ databases">
        <authorList>
            <person name="Huang H.-H."/>
            <person name="Chen S.-C."/>
            <person name="Lai M.-C."/>
        </authorList>
    </citation>
    <scope>NUCLEOTIDE SEQUENCE</scope>
    <source>
        <strain evidence="6">K1F9705b</strain>
    </source>
</reference>
<dbReference type="InterPro" id="IPR011761">
    <property type="entry name" value="ATP-grasp"/>
</dbReference>
<proteinExistence type="predicted"/>
<evidence type="ECO:0000256" key="1">
    <source>
        <dbReference type="ARBA" id="ARBA00022598"/>
    </source>
</evidence>
<keyword evidence="7" id="KW-1185">Reference proteome</keyword>
<dbReference type="OrthoDB" id="11959at2157"/>
<name>A0A8J7W5Y9_9EURY</name>